<dbReference type="HAMAP" id="MF_04144">
    <property type="entry name" value="TERL_LAMBDA"/>
    <property type="match status" value="1"/>
</dbReference>
<dbReference type="RefSeq" id="WP_209510354.1">
    <property type="nucleotide sequence ID" value="NZ_JAGGKS010000001.1"/>
</dbReference>
<dbReference type="Pfam" id="PF20454">
    <property type="entry name" value="GpA_nuclease"/>
    <property type="match status" value="1"/>
</dbReference>
<dbReference type="Proteomes" id="UP001519342">
    <property type="component" value="Unassembled WGS sequence"/>
</dbReference>
<dbReference type="InterPro" id="IPR046453">
    <property type="entry name" value="GpA_ATPase"/>
</dbReference>
<dbReference type="InterPro" id="IPR046454">
    <property type="entry name" value="GpA_endonuclease"/>
</dbReference>
<protein>
    <submittedName>
        <fullName evidence="3">Phage terminase large subunit GpA-like protein</fullName>
    </submittedName>
</protein>
<organism evidence="3 4">
    <name type="scientific">Sedimentibacter acidaminivorans</name>
    <dbReference type="NCBI Taxonomy" id="913099"/>
    <lineage>
        <taxon>Bacteria</taxon>
        <taxon>Bacillati</taxon>
        <taxon>Bacillota</taxon>
        <taxon>Tissierellia</taxon>
        <taxon>Sedimentibacter</taxon>
    </lineage>
</organism>
<name>A0ABS4GA96_9FIRM</name>
<gene>
    <name evidence="3" type="ORF">J2Z76_000457</name>
</gene>
<evidence type="ECO:0000313" key="4">
    <source>
        <dbReference type="Proteomes" id="UP001519342"/>
    </source>
</evidence>
<evidence type="ECO:0000259" key="2">
    <source>
        <dbReference type="Pfam" id="PF20454"/>
    </source>
</evidence>
<dbReference type="PANTHER" id="PTHR34413">
    <property type="entry name" value="PROPHAGE TAIL FIBER ASSEMBLY PROTEIN HOMOLOG TFAE-RELATED-RELATED"/>
    <property type="match status" value="1"/>
</dbReference>
<dbReference type="PANTHER" id="PTHR34413:SF2">
    <property type="entry name" value="PROPHAGE TAIL FIBER ASSEMBLY PROTEIN HOMOLOG TFAE-RELATED"/>
    <property type="match status" value="1"/>
</dbReference>
<dbReference type="InterPro" id="IPR051220">
    <property type="entry name" value="TFA_Chaperone"/>
</dbReference>
<evidence type="ECO:0000313" key="3">
    <source>
        <dbReference type="EMBL" id="MBP1924604.1"/>
    </source>
</evidence>
<accession>A0ABS4GA96</accession>
<reference evidence="3 4" key="1">
    <citation type="submission" date="2021-03" db="EMBL/GenBank/DDBJ databases">
        <title>Genomic Encyclopedia of Type Strains, Phase IV (KMG-IV): sequencing the most valuable type-strain genomes for metagenomic binning, comparative biology and taxonomic classification.</title>
        <authorList>
            <person name="Goeker M."/>
        </authorList>
    </citation>
    <scope>NUCLEOTIDE SEQUENCE [LARGE SCALE GENOMIC DNA]</scope>
    <source>
        <strain evidence="3 4">DSM 24004</strain>
    </source>
</reference>
<feature type="domain" description="Terminase large subunit GpA endonuclease" evidence="2">
    <location>
        <begin position="301"/>
        <end position="583"/>
    </location>
</feature>
<dbReference type="InterPro" id="IPR008866">
    <property type="entry name" value="Phage_lambda_GpA-like"/>
</dbReference>
<evidence type="ECO:0000259" key="1">
    <source>
        <dbReference type="Pfam" id="PF05876"/>
    </source>
</evidence>
<feature type="domain" description="Phage terminase large subunit GpA ATPase" evidence="1">
    <location>
        <begin position="46"/>
        <end position="292"/>
    </location>
</feature>
<dbReference type="Gene3D" id="3.40.50.300">
    <property type="entry name" value="P-loop containing nucleotide triphosphate hydrolases"/>
    <property type="match status" value="1"/>
</dbReference>
<dbReference type="InterPro" id="IPR027417">
    <property type="entry name" value="P-loop_NTPase"/>
</dbReference>
<dbReference type="Pfam" id="PF05876">
    <property type="entry name" value="GpA_ATPase"/>
    <property type="match status" value="1"/>
</dbReference>
<dbReference type="EMBL" id="JAGGKS010000001">
    <property type="protein sequence ID" value="MBP1924604.1"/>
    <property type="molecule type" value="Genomic_DNA"/>
</dbReference>
<comment type="caution">
    <text evidence="3">The sequence shown here is derived from an EMBL/GenBank/DDBJ whole genome shotgun (WGS) entry which is preliminary data.</text>
</comment>
<sequence length="614" mass="69160">MIKSINEIENKTKQLFKRISKIMAPPPNLSVSEWADVYRRLSSEASAEPGQWRTERAPYQKKIMDEINNPRVEIIILMTSAQVGKTEIILNAIGYFIDYDPSPIMVVQPTVEMAETFSKTRLAPMLRDTPALKGKVADIKSRNSSNTILEKSFPGGVIVMVGANSSSALASRPIRVLLADEVDRFPASAGTEGDPVSLAEKRTTTFSNRKKIFVSTPTIKGASRIEKFYNSSNQQHWHLPCPSCGEHQQLKWGQITFEYDDVKEEVICVKHRCKFCGFAYGEYEWKTGEGKWIADNPNSSIVGFHINELASPWKHWDEIVVDFKQAKKDGKESLKVWVNTSLGETWEEKGVGLESDELLSRREEYSCDVPENVAVLTAGVDVQDNRLEYEVVGWGINKESWGIEYGVLMGDPGKSFVWKALDDVLFKTFSRADGVPLNIMSTCVDTGGHHTSSAYAYCKDRELQRVWAIKGIGGSGHSFIKRPKRREQSGVYLFTIGVDVGKDTLVSRLTAKPDQNGYCHFPFETEKGYDDAYFKGLTAEHRVTRYKNGQTVIKWEKKSISARNEPFDLRNYATAALEILNPNINAILNQLNGEQSFIPKKIKKRRRVVSKGIS</sequence>
<keyword evidence="4" id="KW-1185">Reference proteome</keyword>
<proteinExistence type="inferred from homology"/>